<dbReference type="InterPro" id="IPR020904">
    <property type="entry name" value="Sc_DH/Rdtase_CS"/>
</dbReference>
<evidence type="ECO:0000313" key="3">
    <source>
        <dbReference type="EMBL" id="NNH03109.1"/>
    </source>
</evidence>
<dbReference type="AlphaFoldDB" id="A0A7Y2LZ87"/>
<dbReference type="SUPFAM" id="SSF51735">
    <property type="entry name" value="NAD(P)-binding Rossmann-fold domains"/>
    <property type="match status" value="1"/>
</dbReference>
<proteinExistence type="inferred from homology"/>
<dbReference type="NCBIfam" id="NF006073">
    <property type="entry name" value="PRK08219.1"/>
    <property type="match status" value="1"/>
</dbReference>
<sequence length="234" mass="24701">MSTTSRPAAIVTGASRGIGAAIARALGPTHHVYAMGRDAEALGALVDELPSATAWPGDINDSAAMRTLFSSVDRLDVLVHSAGIGVEAPLETLDRDTWRASFETNLFAPAELTRFALPALREARGIVVFINSGSGMFTYPGGTLYSGTKYALRALADALREEERPHGVRVSSIHPGFVDTEMGRALHALSGVAYDPSYFVTPQAVASAVHFVVGAPPDSQIETLSIRPQVRAGT</sequence>
<dbReference type="InterPro" id="IPR002347">
    <property type="entry name" value="SDR_fam"/>
</dbReference>
<evidence type="ECO:0000256" key="2">
    <source>
        <dbReference type="ARBA" id="ARBA00023002"/>
    </source>
</evidence>
<comment type="similarity">
    <text evidence="1">Belongs to the short-chain dehydrogenases/reductases (SDR) family.</text>
</comment>
<keyword evidence="4" id="KW-1185">Reference proteome</keyword>
<keyword evidence="2" id="KW-0560">Oxidoreductase</keyword>
<reference evidence="3 4" key="1">
    <citation type="submission" date="2020-05" db="EMBL/GenBank/DDBJ databases">
        <title>MicrobeNet Type strains.</title>
        <authorList>
            <person name="Nicholson A.C."/>
        </authorList>
    </citation>
    <scope>NUCLEOTIDE SEQUENCE [LARGE SCALE GENOMIC DNA]</scope>
    <source>
        <strain evidence="3 4">JCM 14282</strain>
    </source>
</reference>
<accession>A0A7Y2LZ87</accession>
<dbReference type="Pfam" id="PF00106">
    <property type="entry name" value="adh_short"/>
    <property type="match status" value="1"/>
</dbReference>
<dbReference type="PROSITE" id="PS00061">
    <property type="entry name" value="ADH_SHORT"/>
    <property type="match status" value="1"/>
</dbReference>
<evidence type="ECO:0000313" key="4">
    <source>
        <dbReference type="Proteomes" id="UP000543598"/>
    </source>
</evidence>
<dbReference type="EMBL" id="JABEMB010000003">
    <property type="protein sequence ID" value="NNH03109.1"/>
    <property type="molecule type" value="Genomic_DNA"/>
</dbReference>
<dbReference type="Proteomes" id="UP000543598">
    <property type="component" value="Unassembled WGS sequence"/>
</dbReference>
<name>A0A7Y2LZ87_9MICO</name>
<dbReference type="GO" id="GO:0016020">
    <property type="term" value="C:membrane"/>
    <property type="evidence" value="ECO:0007669"/>
    <property type="project" value="TreeGrafter"/>
</dbReference>
<evidence type="ECO:0000256" key="1">
    <source>
        <dbReference type="ARBA" id="ARBA00006484"/>
    </source>
</evidence>
<comment type="caution">
    <text evidence="3">The sequence shown here is derived from an EMBL/GenBank/DDBJ whole genome shotgun (WGS) entry which is preliminary data.</text>
</comment>
<organism evidence="3 4">
    <name type="scientific">Microbacterium ulmi</name>
    <dbReference type="NCBI Taxonomy" id="179095"/>
    <lineage>
        <taxon>Bacteria</taxon>
        <taxon>Bacillati</taxon>
        <taxon>Actinomycetota</taxon>
        <taxon>Actinomycetes</taxon>
        <taxon>Micrococcales</taxon>
        <taxon>Microbacteriaceae</taxon>
        <taxon>Microbacterium</taxon>
    </lineage>
</organism>
<dbReference type="Gene3D" id="3.40.50.720">
    <property type="entry name" value="NAD(P)-binding Rossmann-like Domain"/>
    <property type="match status" value="1"/>
</dbReference>
<dbReference type="InterPro" id="IPR036291">
    <property type="entry name" value="NAD(P)-bd_dom_sf"/>
</dbReference>
<gene>
    <name evidence="3" type="ORF">HLA99_04490</name>
</gene>
<dbReference type="PRINTS" id="PR00081">
    <property type="entry name" value="GDHRDH"/>
</dbReference>
<dbReference type="PANTHER" id="PTHR44196">
    <property type="entry name" value="DEHYDROGENASE/REDUCTASE SDR FAMILY MEMBER 7B"/>
    <property type="match status" value="1"/>
</dbReference>
<protein>
    <submittedName>
        <fullName evidence="3">SDR family oxidoreductase</fullName>
    </submittedName>
</protein>
<dbReference type="GO" id="GO:0016491">
    <property type="term" value="F:oxidoreductase activity"/>
    <property type="evidence" value="ECO:0007669"/>
    <property type="project" value="UniProtKB-KW"/>
</dbReference>
<dbReference type="RefSeq" id="WP_167034665.1">
    <property type="nucleotide sequence ID" value="NZ_BAAANA010000002.1"/>
</dbReference>
<dbReference type="PANTHER" id="PTHR44196:SF1">
    <property type="entry name" value="DEHYDROGENASE_REDUCTASE SDR FAMILY MEMBER 7B"/>
    <property type="match status" value="1"/>
</dbReference>